<protein>
    <submittedName>
        <fullName evidence="1">Uncharacterized protein</fullName>
    </submittedName>
</protein>
<dbReference type="AlphaFoldDB" id="A0A7X0U4G9"/>
<reference evidence="1 2" key="1">
    <citation type="submission" date="2020-08" db="EMBL/GenBank/DDBJ databases">
        <title>Sequencing the genomes of 1000 actinobacteria strains.</title>
        <authorList>
            <person name="Klenk H.-P."/>
        </authorList>
    </citation>
    <scope>NUCLEOTIDE SEQUENCE [LARGE SCALE GENOMIC DNA]</scope>
    <source>
        <strain evidence="1 2">DSM 43768</strain>
    </source>
</reference>
<organism evidence="1 2">
    <name type="scientific">Nonomuraea rubra</name>
    <dbReference type="NCBI Taxonomy" id="46180"/>
    <lineage>
        <taxon>Bacteria</taxon>
        <taxon>Bacillati</taxon>
        <taxon>Actinomycetota</taxon>
        <taxon>Actinomycetes</taxon>
        <taxon>Streptosporangiales</taxon>
        <taxon>Streptosporangiaceae</taxon>
        <taxon>Nonomuraea</taxon>
    </lineage>
</organism>
<gene>
    <name evidence="1" type="ORF">HD593_009616</name>
</gene>
<dbReference type="Proteomes" id="UP000565579">
    <property type="component" value="Unassembled WGS sequence"/>
</dbReference>
<evidence type="ECO:0000313" key="2">
    <source>
        <dbReference type="Proteomes" id="UP000565579"/>
    </source>
</evidence>
<name>A0A7X0U4G9_9ACTN</name>
<proteinExistence type="predicted"/>
<comment type="caution">
    <text evidence="1">The sequence shown here is derived from an EMBL/GenBank/DDBJ whole genome shotgun (WGS) entry which is preliminary data.</text>
</comment>
<evidence type="ECO:0000313" key="1">
    <source>
        <dbReference type="EMBL" id="MBB6554821.1"/>
    </source>
</evidence>
<accession>A0A7X0U4G9</accession>
<dbReference type="EMBL" id="JACHMI010000001">
    <property type="protein sequence ID" value="MBB6554821.1"/>
    <property type="molecule type" value="Genomic_DNA"/>
</dbReference>
<sequence>MSGPVLIEVTEHRLFHRDELGMADRRRHSLQRTYPLDETPLQRHVIPLDVVGQVGMPSPFAPRS</sequence>
<keyword evidence="2" id="KW-1185">Reference proteome</keyword>